<keyword evidence="9" id="KW-0472">Membrane</keyword>
<evidence type="ECO:0000256" key="3">
    <source>
        <dbReference type="ARBA" id="ARBA00022679"/>
    </source>
</evidence>
<protein>
    <recommendedName>
        <fullName evidence="1">non-specific serine/threonine protein kinase</fullName>
        <ecNumber evidence="1">2.7.11.1</ecNumber>
    </recommendedName>
</protein>
<evidence type="ECO:0000313" key="12">
    <source>
        <dbReference type="Proteomes" id="UP000198415"/>
    </source>
</evidence>
<dbReference type="PROSITE" id="PS00107">
    <property type="entry name" value="PROTEIN_KINASE_ATP"/>
    <property type="match status" value="1"/>
</dbReference>
<dbReference type="PANTHER" id="PTHR43289:SF6">
    <property type="entry name" value="SERINE_THREONINE-PROTEIN KINASE NEKL-3"/>
    <property type="match status" value="1"/>
</dbReference>
<keyword evidence="9" id="KW-1133">Transmembrane helix</keyword>
<dbReference type="GO" id="GO:0004674">
    <property type="term" value="F:protein serine/threonine kinase activity"/>
    <property type="evidence" value="ECO:0007669"/>
    <property type="project" value="UniProtKB-KW"/>
</dbReference>
<evidence type="ECO:0000256" key="2">
    <source>
        <dbReference type="ARBA" id="ARBA00022527"/>
    </source>
</evidence>
<dbReference type="PROSITE" id="PS50011">
    <property type="entry name" value="PROTEIN_KINASE_DOM"/>
    <property type="match status" value="1"/>
</dbReference>
<dbReference type="EC" id="2.7.11.1" evidence="1"/>
<keyword evidence="2 11" id="KW-0723">Serine/threonine-protein kinase</keyword>
<keyword evidence="9" id="KW-0812">Transmembrane</keyword>
<dbReference type="InterPro" id="IPR011009">
    <property type="entry name" value="Kinase-like_dom_sf"/>
</dbReference>
<dbReference type="Gene3D" id="1.10.510.10">
    <property type="entry name" value="Transferase(Phosphotransferase) domain 1"/>
    <property type="match status" value="1"/>
</dbReference>
<keyword evidence="5 11" id="KW-0418">Kinase</keyword>
<evidence type="ECO:0000256" key="4">
    <source>
        <dbReference type="ARBA" id="ARBA00022741"/>
    </source>
</evidence>
<gene>
    <name evidence="11" type="ORF">SAMN06264365_112206</name>
</gene>
<evidence type="ECO:0000256" key="8">
    <source>
        <dbReference type="SAM" id="MobiDB-lite"/>
    </source>
</evidence>
<dbReference type="OrthoDB" id="9762169at2"/>
<feature type="transmembrane region" description="Helical" evidence="9">
    <location>
        <begin position="321"/>
        <end position="338"/>
    </location>
</feature>
<reference evidence="11 12" key="1">
    <citation type="submission" date="2017-06" db="EMBL/GenBank/DDBJ databases">
        <authorList>
            <person name="Kim H.J."/>
            <person name="Triplett B.A."/>
        </authorList>
    </citation>
    <scope>NUCLEOTIDE SEQUENCE [LARGE SCALE GENOMIC DNA]</scope>
    <source>
        <strain evidence="11 12">DSM 43151</strain>
    </source>
</reference>
<feature type="compositionally biased region" description="Polar residues" evidence="8">
    <location>
        <begin position="374"/>
        <end position="384"/>
    </location>
</feature>
<dbReference type="SUPFAM" id="SSF56112">
    <property type="entry name" value="Protein kinase-like (PK-like)"/>
    <property type="match status" value="1"/>
</dbReference>
<dbReference type="Pfam" id="PF00069">
    <property type="entry name" value="Pkinase"/>
    <property type="match status" value="1"/>
</dbReference>
<keyword evidence="4 7" id="KW-0547">Nucleotide-binding</keyword>
<evidence type="ECO:0000256" key="9">
    <source>
        <dbReference type="SAM" id="Phobius"/>
    </source>
</evidence>
<dbReference type="GO" id="GO:0005524">
    <property type="term" value="F:ATP binding"/>
    <property type="evidence" value="ECO:0007669"/>
    <property type="project" value="UniProtKB-UniRule"/>
</dbReference>
<keyword evidence="12" id="KW-1185">Reference proteome</keyword>
<feature type="binding site" evidence="7">
    <location>
        <position position="44"/>
    </location>
    <ligand>
        <name>ATP</name>
        <dbReference type="ChEBI" id="CHEBI:30616"/>
    </ligand>
</feature>
<dbReference type="Proteomes" id="UP000198415">
    <property type="component" value="Unassembled WGS sequence"/>
</dbReference>
<feature type="region of interest" description="Disordered" evidence="8">
    <location>
        <begin position="362"/>
        <end position="387"/>
    </location>
</feature>
<dbReference type="InterPro" id="IPR008271">
    <property type="entry name" value="Ser/Thr_kinase_AS"/>
</dbReference>
<dbReference type="PROSITE" id="PS00108">
    <property type="entry name" value="PROTEIN_KINASE_ST"/>
    <property type="match status" value="1"/>
</dbReference>
<dbReference type="PANTHER" id="PTHR43289">
    <property type="entry name" value="MITOGEN-ACTIVATED PROTEIN KINASE KINASE KINASE 20-RELATED"/>
    <property type="match status" value="1"/>
</dbReference>
<evidence type="ECO:0000256" key="1">
    <source>
        <dbReference type="ARBA" id="ARBA00012513"/>
    </source>
</evidence>
<dbReference type="EMBL" id="FZNR01000012">
    <property type="protein sequence ID" value="SNS26042.1"/>
    <property type="molecule type" value="Genomic_DNA"/>
</dbReference>
<evidence type="ECO:0000259" key="10">
    <source>
        <dbReference type="PROSITE" id="PS50011"/>
    </source>
</evidence>
<feature type="domain" description="Protein kinase" evidence="10">
    <location>
        <begin position="15"/>
        <end position="265"/>
    </location>
</feature>
<dbReference type="AlphaFoldDB" id="A0A239D1L9"/>
<accession>A0A239D1L9</accession>
<evidence type="ECO:0000313" key="11">
    <source>
        <dbReference type="EMBL" id="SNS26042.1"/>
    </source>
</evidence>
<sequence>MSGVDRTDDRVGGRYRLLEVIGSGGMGRVWRAEDDLLLRTVAVKEITVPSTAPLATEAMREARAAARLDHPGVVKIFDVVWRQGRCWIVMEYVESRSLQRVIREDGPLPYREVARIGLAVLAALRTAHAAGVLHRDVKPDNVLLAAEGRVVLTDFGLATIGGPDGGPDPRLGSPSFIAPERLEAADAGVPSDLWSFGAMLYAAAEGRPPFARGDSASSLRALLTDPPDTPERSGPLTALILDLLAKDPAARPSPADVESRLRTALAHRPGRRRIHLRTVLGHRPGRRRTHLHTVLGHRPARRRTRLHTALGHRPGRRRTRLLLAALALLGLAATTILVSHRTRSEPGHGPGDMSTAAMISSAPVAPRNPCGDSGTATTGETTGNLPAGWIRFRDPTGFALALPPGWRRSPDDTDSGDDSGVCFADPSGRQALTVRASSMDAGNPAGYWRRREAATKLPGYHRISLDADWEYTWDPDPVTTRHERRVLLPAPGNRSYLLRWRVAEADWSATLPVQNRMLDHFAAAF</sequence>
<proteinExistence type="predicted"/>
<organism evidence="11 12">
    <name type="scientific">Actinoplanes regularis</name>
    <dbReference type="NCBI Taxonomy" id="52697"/>
    <lineage>
        <taxon>Bacteria</taxon>
        <taxon>Bacillati</taxon>
        <taxon>Actinomycetota</taxon>
        <taxon>Actinomycetes</taxon>
        <taxon>Micromonosporales</taxon>
        <taxon>Micromonosporaceae</taxon>
        <taxon>Actinoplanes</taxon>
    </lineage>
</organism>
<evidence type="ECO:0000256" key="5">
    <source>
        <dbReference type="ARBA" id="ARBA00022777"/>
    </source>
</evidence>
<evidence type="ECO:0000256" key="7">
    <source>
        <dbReference type="PROSITE-ProRule" id="PRU10141"/>
    </source>
</evidence>
<keyword evidence="3" id="KW-0808">Transferase</keyword>
<dbReference type="Gene3D" id="3.30.200.20">
    <property type="entry name" value="Phosphorylase Kinase, domain 1"/>
    <property type="match status" value="1"/>
</dbReference>
<dbReference type="InterPro" id="IPR000719">
    <property type="entry name" value="Prot_kinase_dom"/>
</dbReference>
<keyword evidence="6 7" id="KW-0067">ATP-binding</keyword>
<dbReference type="InterPro" id="IPR017441">
    <property type="entry name" value="Protein_kinase_ATP_BS"/>
</dbReference>
<name>A0A239D1L9_9ACTN</name>
<dbReference type="SMART" id="SM00220">
    <property type="entry name" value="S_TKc"/>
    <property type="match status" value="1"/>
</dbReference>
<dbReference type="CDD" id="cd14014">
    <property type="entry name" value="STKc_PknB_like"/>
    <property type="match status" value="1"/>
</dbReference>
<evidence type="ECO:0000256" key="6">
    <source>
        <dbReference type="ARBA" id="ARBA00022840"/>
    </source>
</evidence>